<reference evidence="2" key="1">
    <citation type="submission" date="2019-09" db="EMBL/GenBank/DDBJ databases">
        <title>Draft genome information of white flower Hibiscus syriacus.</title>
        <authorList>
            <person name="Kim Y.-M."/>
        </authorList>
    </citation>
    <scope>NUCLEOTIDE SEQUENCE [LARGE SCALE GENOMIC DNA]</scope>
    <source>
        <strain evidence="2">YM2019G1</strain>
    </source>
</reference>
<dbReference type="InterPro" id="IPR003121">
    <property type="entry name" value="SWIB_MDM2_domain"/>
</dbReference>
<organism evidence="2 3">
    <name type="scientific">Hibiscus syriacus</name>
    <name type="common">Rose of Sharon</name>
    <dbReference type="NCBI Taxonomy" id="106335"/>
    <lineage>
        <taxon>Eukaryota</taxon>
        <taxon>Viridiplantae</taxon>
        <taxon>Streptophyta</taxon>
        <taxon>Embryophyta</taxon>
        <taxon>Tracheophyta</taxon>
        <taxon>Spermatophyta</taxon>
        <taxon>Magnoliopsida</taxon>
        <taxon>eudicotyledons</taxon>
        <taxon>Gunneridae</taxon>
        <taxon>Pentapetalae</taxon>
        <taxon>rosids</taxon>
        <taxon>malvids</taxon>
        <taxon>Malvales</taxon>
        <taxon>Malvaceae</taxon>
        <taxon>Malvoideae</taxon>
        <taxon>Hibiscus</taxon>
    </lineage>
</organism>
<comment type="caution">
    <text evidence="2">The sequence shown here is derived from an EMBL/GenBank/DDBJ whole genome shotgun (WGS) entry which is preliminary data.</text>
</comment>
<evidence type="ECO:0000313" key="2">
    <source>
        <dbReference type="EMBL" id="KAE8657136.1"/>
    </source>
</evidence>
<dbReference type="Proteomes" id="UP000436088">
    <property type="component" value="Unassembled WGS sequence"/>
</dbReference>
<protein>
    <submittedName>
        <fullName evidence="2">SWIB/MDM2 domain superfamily protein isoform 2</fullName>
    </submittedName>
</protein>
<name>A0A6A2X539_HIBSY</name>
<dbReference type="PANTHER" id="PTHR13844">
    <property type="entry name" value="SWI/SNF-RELATED MATRIX-ASSOCIATED ACTIN-DEPENDENT REGULATOR OF CHROMATIN SUBFAMILY D"/>
    <property type="match status" value="1"/>
</dbReference>
<evidence type="ECO:0000259" key="1">
    <source>
        <dbReference type="Pfam" id="PF02201"/>
    </source>
</evidence>
<feature type="domain" description="DM2" evidence="1">
    <location>
        <begin position="282"/>
        <end position="331"/>
    </location>
</feature>
<sequence>MYFCVESLRMYFCAESFSIVLLNQSALNHSEGCWIRSRISRRLQLCCETETAPAAFASCDSAAAVACGSSACWSGRGKSRRESCCCMCNILCGLNSPWLWILQQLRQNQWNCQNNSSTSHNRGTMQASRWLGLDKSGFNGEAMESNGGCLVSVLLGEQLLLPSIACMEDCIAFRIPMVKDAEHSLHGRTWEFWDGVKTATGSHQQSASAHSQSPSQLLEFEAKVDAALLRKKDIGSGKDPVLAGMAQKIIPKFSSFFKKITIYLDASLYPDNHVILWESARSPALHEGLELKRKGDKESTIQAAIWHYVKSKKLQNYEDNSFFSCDPSLQKKWKPIHLEHRIKLSGNCPIGSSCYDVQVDVPFPLEMEKSAFMADMEKNKEIDTCNEVICTAIKKIHEHCRRQAFFLGFSQSSAEFINALISSQGKDLKLFAGEANHNAEKDWRSEFYNQPWIKDAVIHYLNRKSMGGDSLGST</sequence>
<dbReference type="Gene3D" id="1.10.245.10">
    <property type="entry name" value="SWIB/MDM2 domain"/>
    <property type="match status" value="1"/>
</dbReference>
<dbReference type="InterPro" id="IPR036885">
    <property type="entry name" value="SWIB_MDM2_dom_sf"/>
</dbReference>
<dbReference type="AlphaFoldDB" id="A0A6A2X539"/>
<keyword evidence="3" id="KW-1185">Reference proteome</keyword>
<accession>A0A6A2X539</accession>
<dbReference type="EMBL" id="VEPZ02001761">
    <property type="protein sequence ID" value="KAE8657136.1"/>
    <property type="molecule type" value="Genomic_DNA"/>
</dbReference>
<dbReference type="SUPFAM" id="SSF47592">
    <property type="entry name" value="SWIB/MDM2 domain"/>
    <property type="match status" value="1"/>
</dbReference>
<dbReference type="Pfam" id="PF02201">
    <property type="entry name" value="SWIB"/>
    <property type="match status" value="1"/>
</dbReference>
<evidence type="ECO:0000313" key="3">
    <source>
        <dbReference type="Proteomes" id="UP000436088"/>
    </source>
</evidence>
<proteinExistence type="predicted"/>
<gene>
    <name evidence="2" type="ORF">F3Y22_tig00116996pilonHSYRG00031</name>
</gene>